<dbReference type="SUPFAM" id="SSF110849">
    <property type="entry name" value="ParB/Sulfiredoxin"/>
    <property type="match status" value="1"/>
</dbReference>
<dbReference type="SMART" id="SM00470">
    <property type="entry name" value="ParB"/>
    <property type="match status" value="1"/>
</dbReference>
<evidence type="ECO:0000259" key="1">
    <source>
        <dbReference type="SMART" id="SM00470"/>
    </source>
</evidence>
<dbReference type="EMBL" id="BAABFT010000021">
    <property type="protein sequence ID" value="GAA4338596.1"/>
    <property type="molecule type" value="Genomic_DNA"/>
</dbReference>
<proteinExistence type="predicted"/>
<sequence length="169" mass="19401">MQVKYRNVSSISLLEGNPRSIKEKEFKSLCESIKSNPEYFEARPVILSDRTGKLVAIAGNMRMRAAQHIGLSKVPTVLMSGLTEEKEREIIIRDNVSNGSWDFDILANEWDKNQLFEWGVDLKLETKDAAKKSVVRMSIEFTSLKDYDEAKLEIQNLINDYFPTAKIRK</sequence>
<name>A0ABP8HFJ9_9SPHI</name>
<feature type="domain" description="ParB-like N-terminal" evidence="1">
    <location>
        <begin position="4"/>
        <end position="96"/>
    </location>
</feature>
<dbReference type="RefSeq" id="WP_345213816.1">
    <property type="nucleotide sequence ID" value="NZ_BAABFT010000021.1"/>
</dbReference>
<reference evidence="3" key="1">
    <citation type="journal article" date="2019" name="Int. J. Syst. Evol. Microbiol.">
        <title>The Global Catalogue of Microorganisms (GCM) 10K type strain sequencing project: providing services to taxonomists for standard genome sequencing and annotation.</title>
        <authorList>
            <consortium name="The Broad Institute Genomics Platform"/>
            <consortium name="The Broad Institute Genome Sequencing Center for Infectious Disease"/>
            <person name="Wu L."/>
            <person name="Ma J."/>
        </authorList>
    </citation>
    <scope>NUCLEOTIDE SEQUENCE [LARGE SCALE GENOMIC DNA]</scope>
    <source>
        <strain evidence="3">JCM 17705</strain>
    </source>
</reference>
<keyword evidence="3" id="KW-1185">Reference proteome</keyword>
<evidence type="ECO:0000313" key="2">
    <source>
        <dbReference type="EMBL" id="GAA4338596.1"/>
    </source>
</evidence>
<dbReference type="Proteomes" id="UP001500582">
    <property type="component" value="Unassembled WGS sequence"/>
</dbReference>
<organism evidence="2 3">
    <name type="scientific">Mucilaginibacter gynuensis</name>
    <dbReference type="NCBI Taxonomy" id="1302236"/>
    <lineage>
        <taxon>Bacteria</taxon>
        <taxon>Pseudomonadati</taxon>
        <taxon>Bacteroidota</taxon>
        <taxon>Sphingobacteriia</taxon>
        <taxon>Sphingobacteriales</taxon>
        <taxon>Sphingobacteriaceae</taxon>
        <taxon>Mucilaginibacter</taxon>
    </lineage>
</organism>
<evidence type="ECO:0000313" key="3">
    <source>
        <dbReference type="Proteomes" id="UP001500582"/>
    </source>
</evidence>
<dbReference type="InterPro" id="IPR003115">
    <property type="entry name" value="ParB_N"/>
</dbReference>
<dbReference type="InterPro" id="IPR036086">
    <property type="entry name" value="ParB/Sulfiredoxin_sf"/>
</dbReference>
<accession>A0ABP8HFJ9</accession>
<gene>
    <name evidence="2" type="ORF">GCM10023149_48670</name>
</gene>
<protein>
    <recommendedName>
        <fullName evidence="1">ParB-like N-terminal domain-containing protein</fullName>
    </recommendedName>
</protein>
<dbReference type="Gene3D" id="3.90.1530.10">
    <property type="entry name" value="Conserved hypothetical protein from pyrococcus furiosus pfu- 392566-001, ParB domain"/>
    <property type="match status" value="1"/>
</dbReference>
<comment type="caution">
    <text evidence="2">The sequence shown here is derived from an EMBL/GenBank/DDBJ whole genome shotgun (WGS) entry which is preliminary data.</text>
</comment>
<dbReference type="Pfam" id="PF02195">
    <property type="entry name" value="ParB_N"/>
    <property type="match status" value="1"/>
</dbReference>